<evidence type="ECO:0000313" key="2">
    <source>
        <dbReference type="Proteomes" id="UP001519460"/>
    </source>
</evidence>
<accession>A0ABD0LF80</accession>
<comment type="caution">
    <text evidence="1">The sequence shown here is derived from an EMBL/GenBank/DDBJ whole genome shotgun (WGS) entry which is preliminary data.</text>
</comment>
<organism evidence="1 2">
    <name type="scientific">Batillaria attramentaria</name>
    <dbReference type="NCBI Taxonomy" id="370345"/>
    <lineage>
        <taxon>Eukaryota</taxon>
        <taxon>Metazoa</taxon>
        <taxon>Spiralia</taxon>
        <taxon>Lophotrochozoa</taxon>
        <taxon>Mollusca</taxon>
        <taxon>Gastropoda</taxon>
        <taxon>Caenogastropoda</taxon>
        <taxon>Sorbeoconcha</taxon>
        <taxon>Cerithioidea</taxon>
        <taxon>Batillariidae</taxon>
        <taxon>Batillaria</taxon>
    </lineage>
</organism>
<evidence type="ECO:0000313" key="1">
    <source>
        <dbReference type="EMBL" id="KAK7498224.1"/>
    </source>
</evidence>
<reference evidence="1 2" key="1">
    <citation type="journal article" date="2023" name="Sci. Data">
        <title>Genome assembly of the Korean intertidal mud-creeper Batillaria attramentaria.</title>
        <authorList>
            <person name="Patra A.K."/>
            <person name="Ho P.T."/>
            <person name="Jun S."/>
            <person name="Lee S.J."/>
            <person name="Kim Y."/>
            <person name="Won Y.J."/>
        </authorList>
    </citation>
    <scope>NUCLEOTIDE SEQUENCE [LARGE SCALE GENOMIC DNA]</scope>
    <source>
        <strain evidence="1">Wonlab-2016</strain>
    </source>
</reference>
<sequence>MTIRVLCAPSASQYQCIISIVAVHDTEASVKRRSLVFKCLLLWHTSFCPLTVFVCHIDTEVVKILFCAVADPVSEQCQGQTSFTQSADMPQSSAQHLIRFIKKCTAEYS</sequence>
<dbReference type="AlphaFoldDB" id="A0ABD0LF80"/>
<proteinExistence type="predicted"/>
<dbReference type="Proteomes" id="UP001519460">
    <property type="component" value="Unassembled WGS sequence"/>
</dbReference>
<keyword evidence="2" id="KW-1185">Reference proteome</keyword>
<dbReference type="EMBL" id="JACVVK020000052">
    <property type="protein sequence ID" value="KAK7498224.1"/>
    <property type="molecule type" value="Genomic_DNA"/>
</dbReference>
<name>A0ABD0LF80_9CAEN</name>
<protein>
    <submittedName>
        <fullName evidence="1">Uncharacterized protein</fullName>
    </submittedName>
</protein>
<gene>
    <name evidence="1" type="ORF">BaRGS_00010484</name>
</gene>